<dbReference type="EMBL" id="JAUJYO010000020">
    <property type="protein sequence ID" value="KAK1284830.1"/>
    <property type="molecule type" value="Genomic_DNA"/>
</dbReference>
<dbReference type="PANTHER" id="PTHR46328">
    <property type="entry name" value="FAR-RED IMPAIRED RESPONSIVE (FAR1) FAMILY PROTEIN-RELATED"/>
    <property type="match status" value="1"/>
</dbReference>
<evidence type="ECO:0000313" key="3">
    <source>
        <dbReference type="EMBL" id="KAK1284830.1"/>
    </source>
</evidence>
<evidence type="ECO:0000256" key="1">
    <source>
        <dbReference type="SAM" id="MobiDB-lite"/>
    </source>
</evidence>
<dbReference type="AlphaFoldDB" id="A0AAV9C6P9"/>
<reference evidence="3" key="1">
    <citation type="journal article" date="2023" name="Nat. Commun.">
        <title>Diploid and tetraploid genomes of Acorus and the evolution of monocots.</title>
        <authorList>
            <person name="Ma L."/>
            <person name="Liu K.W."/>
            <person name="Li Z."/>
            <person name="Hsiao Y.Y."/>
            <person name="Qi Y."/>
            <person name="Fu T."/>
            <person name="Tang G.D."/>
            <person name="Zhang D."/>
            <person name="Sun W.H."/>
            <person name="Liu D.K."/>
            <person name="Li Y."/>
            <person name="Chen G.Z."/>
            <person name="Liu X.D."/>
            <person name="Liao X.Y."/>
            <person name="Jiang Y.T."/>
            <person name="Yu X."/>
            <person name="Hao Y."/>
            <person name="Huang J."/>
            <person name="Zhao X.W."/>
            <person name="Ke S."/>
            <person name="Chen Y.Y."/>
            <person name="Wu W.L."/>
            <person name="Hsu J.L."/>
            <person name="Lin Y.F."/>
            <person name="Huang M.D."/>
            <person name="Li C.Y."/>
            <person name="Huang L."/>
            <person name="Wang Z.W."/>
            <person name="Zhao X."/>
            <person name="Zhong W.Y."/>
            <person name="Peng D.H."/>
            <person name="Ahmad S."/>
            <person name="Lan S."/>
            <person name="Zhang J.S."/>
            <person name="Tsai W.C."/>
            <person name="Van de Peer Y."/>
            <person name="Liu Z.J."/>
        </authorList>
    </citation>
    <scope>NUCLEOTIDE SEQUENCE</scope>
    <source>
        <strain evidence="3">CP</strain>
    </source>
</reference>
<comment type="caution">
    <text evidence="3">The sequence shown here is derived from an EMBL/GenBank/DDBJ whole genome shotgun (WGS) entry which is preliminary data.</text>
</comment>
<accession>A0AAV9C6P9</accession>
<organism evidence="3 4">
    <name type="scientific">Acorus calamus</name>
    <name type="common">Sweet flag</name>
    <dbReference type="NCBI Taxonomy" id="4465"/>
    <lineage>
        <taxon>Eukaryota</taxon>
        <taxon>Viridiplantae</taxon>
        <taxon>Streptophyta</taxon>
        <taxon>Embryophyta</taxon>
        <taxon>Tracheophyta</taxon>
        <taxon>Spermatophyta</taxon>
        <taxon>Magnoliopsida</taxon>
        <taxon>Liliopsida</taxon>
        <taxon>Acoraceae</taxon>
        <taxon>Acorus</taxon>
    </lineage>
</organism>
<feature type="region of interest" description="Disordered" evidence="1">
    <location>
        <begin position="79"/>
        <end position="99"/>
    </location>
</feature>
<proteinExistence type="predicted"/>
<dbReference type="Proteomes" id="UP001180020">
    <property type="component" value="Unassembled WGS sequence"/>
</dbReference>
<feature type="domain" description="FAR1" evidence="2">
    <location>
        <begin position="41"/>
        <end position="130"/>
    </location>
</feature>
<gene>
    <name evidence="3" type="primary">FRS5</name>
    <name evidence="3" type="ORF">QJS10_CPB20g01054</name>
</gene>
<sequence>MEHTHVVAAPSKVHYVLPEAYANMDPFVGMEFESDEAAKAFYMVYAGRLGFATRIRRSCRLTRDDSFILRRFVCTKEGYDSREDNGGEGSNKKQKHGSIREGCEAMIEVVRKDPEKWVISKVVNEHCHPLGTPNKVSYVQS</sequence>
<evidence type="ECO:0000313" key="4">
    <source>
        <dbReference type="Proteomes" id="UP001180020"/>
    </source>
</evidence>
<name>A0AAV9C6P9_ACOCL</name>
<dbReference type="InterPro" id="IPR004330">
    <property type="entry name" value="FAR1_DNA_bnd_dom"/>
</dbReference>
<evidence type="ECO:0000259" key="2">
    <source>
        <dbReference type="Pfam" id="PF03101"/>
    </source>
</evidence>
<dbReference type="Pfam" id="PF03101">
    <property type="entry name" value="FAR1"/>
    <property type="match status" value="1"/>
</dbReference>
<reference evidence="3" key="2">
    <citation type="submission" date="2023-06" db="EMBL/GenBank/DDBJ databases">
        <authorList>
            <person name="Ma L."/>
            <person name="Liu K.-W."/>
            <person name="Li Z."/>
            <person name="Hsiao Y.-Y."/>
            <person name="Qi Y."/>
            <person name="Fu T."/>
            <person name="Tang G."/>
            <person name="Zhang D."/>
            <person name="Sun W.-H."/>
            <person name="Liu D.-K."/>
            <person name="Li Y."/>
            <person name="Chen G.-Z."/>
            <person name="Liu X.-D."/>
            <person name="Liao X.-Y."/>
            <person name="Jiang Y.-T."/>
            <person name="Yu X."/>
            <person name="Hao Y."/>
            <person name="Huang J."/>
            <person name="Zhao X.-W."/>
            <person name="Ke S."/>
            <person name="Chen Y.-Y."/>
            <person name="Wu W.-L."/>
            <person name="Hsu J.-L."/>
            <person name="Lin Y.-F."/>
            <person name="Huang M.-D."/>
            <person name="Li C.-Y."/>
            <person name="Huang L."/>
            <person name="Wang Z.-W."/>
            <person name="Zhao X."/>
            <person name="Zhong W.-Y."/>
            <person name="Peng D.-H."/>
            <person name="Ahmad S."/>
            <person name="Lan S."/>
            <person name="Zhang J.-S."/>
            <person name="Tsai W.-C."/>
            <person name="Van De Peer Y."/>
            <person name="Liu Z.-J."/>
        </authorList>
    </citation>
    <scope>NUCLEOTIDE SEQUENCE</scope>
    <source>
        <strain evidence="3">CP</strain>
        <tissue evidence="3">Leaves</tissue>
    </source>
</reference>
<protein>
    <submittedName>
        <fullName evidence="3">Protein FAR1-RELATED SEQUENCE 5</fullName>
    </submittedName>
</protein>
<keyword evidence="4" id="KW-1185">Reference proteome</keyword>
<dbReference type="PANTHER" id="PTHR46328:SF42">
    <property type="entry name" value="PROTEIN FAR1-RELATED SEQUENCE 5-LIKE ISOFORM X1"/>
    <property type="match status" value="1"/>
</dbReference>